<evidence type="ECO:0000256" key="1">
    <source>
        <dbReference type="SAM" id="MobiDB-lite"/>
    </source>
</evidence>
<name>C1AS53_RHOOB</name>
<reference evidence="2 3" key="1">
    <citation type="submission" date="2009-03" db="EMBL/GenBank/DDBJ databases">
        <title>Comparison of the complete genome sequences of Rhodococcus erythropolis PR4 and Rhodococcus opacus B4.</title>
        <authorList>
            <person name="Takarada H."/>
            <person name="Sekine M."/>
            <person name="Hosoyama A."/>
            <person name="Yamada R."/>
            <person name="Fujisawa T."/>
            <person name="Omata S."/>
            <person name="Shimizu A."/>
            <person name="Tsukatani N."/>
            <person name="Tanikawa S."/>
            <person name="Fujita N."/>
            <person name="Harayama S."/>
        </authorList>
    </citation>
    <scope>NUCLEOTIDE SEQUENCE [LARGE SCALE GENOMIC DNA]</scope>
    <source>
        <strain evidence="2 3">B4</strain>
    </source>
</reference>
<accession>C1AS53</accession>
<protein>
    <submittedName>
        <fullName evidence="2">Uncharacterized protein</fullName>
    </submittedName>
</protein>
<gene>
    <name evidence="2" type="ordered locus">ROP_00550</name>
</gene>
<feature type="region of interest" description="Disordered" evidence="1">
    <location>
        <begin position="115"/>
        <end position="137"/>
    </location>
</feature>
<evidence type="ECO:0000313" key="3">
    <source>
        <dbReference type="Proteomes" id="UP000002212"/>
    </source>
</evidence>
<organism evidence="2 3">
    <name type="scientific">Rhodococcus opacus (strain B4)</name>
    <dbReference type="NCBI Taxonomy" id="632772"/>
    <lineage>
        <taxon>Bacteria</taxon>
        <taxon>Bacillati</taxon>
        <taxon>Actinomycetota</taxon>
        <taxon>Actinomycetes</taxon>
        <taxon>Mycobacteriales</taxon>
        <taxon>Nocardiaceae</taxon>
        <taxon>Rhodococcus</taxon>
    </lineage>
</organism>
<evidence type="ECO:0000313" key="2">
    <source>
        <dbReference type="EMBL" id="BAH48302.1"/>
    </source>
</evidence>
<dbReference type="KEGG" id="rop:ROP_00550"/>
<sequence length="137" mass="14130">MTAAGNGSLKIGNGGFLSIDTVGVAARQHCGTGMLLLTATAIRRRPRQDTDSCGGGADMVPAGHIEESIEAGVIATGALLGQDRRRGGQQLRVRRLRRMSSSGYCGGVGRHEGPFATSARTAGQVRSARGRGLASHC</sequence>
<proteinExistence type="predicted"/>
<dbReference type="AlphaFoldDB" id="C1AS53"/>
<dbReference type="PATRIC" id="fig|632772.20.peg.65"/>
<dbReference type="EMBL" id="AP011115">
    <property type="protein sequence ID" value="BAH48302.1"/>
    <property type="molecule type" value="Genomic_DNA"/>
</dbReference>
<dbReference type="HOGENOM" id="CLU_1863629_0_0_11"/>
<dbReference type="Proteomes" id="UP000002212">
    <property type="component" value="Chromosome"/>
</dbReference>